<evidence type="ECO:0000259" key="5">
    <source>
        <dbReference type="Pfam" id="PF00496"/>
    </source>
</evidence>
<organism evidence="6 7">
    <name type="scientific">Shouchella lonarensis</name>
    <dbReference type="NCBI Taxonomy" id="1464122"/>
    <lineage>
        <taxon>Bacteria</taxon>
        <taxon>Bacillati</taxon>
        <taxon>Bacillota</taxon>
        <taxon>Bacilli</taxon>
        <taxon>Bacillales</taxon>
        <taxon>Bacillaceae</taxon>
        <taxon>Shouchella</taxon>
    </lineage>
</organism>
<dbReference type="GO" id="GO:0042597">
    <property type="term" value="C:periplasmic space"/>
    <property type="evidence" value="ECO:0007669"/>
    <property type="project" value="UniProtKB-ARBA"/>
</dbReference>
<reference evidence="7" key="1">
    <citation type="submission" date="2016-09" db="EMBL/GenBank/DDBJ databases">
        <authorList>
            <person name="Varghese N."/>
            <person name="Submissions S."/>
        </authorList>
    </citation>
    <scope>NUCLEOTIDE SEQUENCE [LARGE SCALE GENOMIC DNA]</scope>
    <source>
        <strain evidence="7">25nlg</strain>
    </source>
</reference>
<feature type="signal peptide" evidence="4">
    <location>
        <begin position="1"/>
        <end position="21"/>
    </location>
</feature>
<evidence type="ECO:0000256" key="3">
    <source>
        <dbReference type="ARBA" id="ARBA00022729"/>
    </source>
</evidence>
<feature type="chain" id="PRO_5039273016" evidence="4">
    <location>
        <begin position="22"/>
        <end position="525"/>
    </location>
</feature>
<evidence type="ECO:0000256" key="4">
    <source>
        <dbReference type="SAM" id="SignalP"/>
    </source>
</evidence>
<dbReference type="SUPFAM" id="SSF53850">
    <property type="entry name" value="Periplasmic binding protein-like II"/>
    <property type="match status" value="1"/>
</dbReference>
<dbReference type="PANTHER" id="PTHR30290">
    <property type="entry name" value="PERIPLASMIC BINDING COMPONENT OF ABC TRANSPORTER"/>
    <property type="match status" value="1"/>
</dbReference>
<dbReference type="EMBL" id="FMYM01000013">
    <property type="protein sequence ID" value="SDC70195.1"/>
    <property type="molecule type" value="Genomic_DNA"/>
</dbReference>
<protein>
    <submittedName>
        <fullName evidence="6">Peptide/nickel transport system substrate-binding protein</fullName>
    </submittedName>
</protein>
<gene>
    <name evidence="6" type="ORF">SAMN05421737_11338</name>
</gene>
<dbReference type="GO" id="GO:0015833">
    <property type="term" value="P:peptide transport"/>
    <property type="evidence" value="ECO:0007669"/>
    <property type="project" value="TreeGrafter"/>
</dbReference>
<proteinExistence type="inferred from homology"/>
<dbReference type="PROSITE" id="PS51257">
    <property type="entry name" value="PROKAR_LIPOPROTEIN"/>
    <property type="match status" value="1"/>
</dbReference>
<dbReference type="PIRSF" id="PIRSF002741">
    <property type="entry name" value="MppA"/>
    <property type="match status" value="1"/>
</dbReference>
<keyword evidence="7" id="KW-1185">Reference proteome</keyword>
<dbReference type="Pfam" id="PF00496">
    <property type="entry name" value="SBP_bac_5"/>
    <property type="match status" value="1"/>
</dbReference>
<dbReference type="AlphaFoldDB" id="A0A1G6NSN7"/>
<dbReference type="OrthoDB" id="9796817at2"/>
<dbReference type="Gene3D" id="3.40.190.10">
    <property type="entry name" value="Periplasmic binding protein-like II"/>
    <property type="match status" value="1"/>
</dbReference>
<sequence>MGTNKKWLYAFSALVFAVVLASCSGSSTDKNANSSEGGSLVIAMSSEIPGLDPHQINDIPSTQVQDQIYETLVTLNREMELEPVLAKSWEVNENKLTFQLREGVKFHDGEPFNAEAVKKNIERIMDEQISSLRAFLFEEIEEINIIDNYEIEFVTEKPFAPLIYSFAHSGGSMISPAMIDADYEAMKNGEQPFVTVNKNPSGTGYFKYESGVPGTSAIVLKRNENYWGEKAKLDSVTFKTVSEGGTRIAEVFTGDSHVAEPVDISNVSQLEANSDADLLITDGISASNYGFHVEKEPFDNPDVRRAIAMAIDNEAILENIMDGYGRMASGPIPPGVFGYDESIEPIPYDPEAAKQLLADAGVENLSVKIMTNDNNETRLQMAEYMQSALGEIGVNVEVVSQEWATYLESTGNGEHEMFILGWTSLTGDADYAMAPLYHTDKAGAPGNRSFYSNKELDQILEEAARELDENKRLALYKKAQEIAIEELPLVYTTYSQYLNAVRKEVKDFYRSADGKILLHETYIEE</sequence>
<keyword evidence="2" id="KW-0813">Transport</keyword>
<keyword evidence="3 4" id="KW-0732">Signal</keyword>
<dbReference type="GO" id="GO:0043190">
    <property type="term" value="C:ATP-binding cassette (ABC) transporter complex"/>
    <property type="evidence" value="ECO:0007669"/>
    <property type="project" value="InterPro"/>
</dbReference>
<dbReference type="InterPro" id="IPR000914">
    <property type="entry name" value="SBP_5_dom"/>
</dbReference>
<evidence type="ECO:0000313" key="6">
    <source>
        <dbReference type="EMBL" id="SDC70195.1"/>
    </source>
</evidence>
<dbReference type="Gene3D" id="3.10.105.10">
    <property type="entry name" value="Dipeptide-binding Protein, Domain 3"/>
    <property type="match status" value="1"/>
</dbReference>
<evidence type="ECO:0000256" key="1">
    <source>
        <dbReference type="ARBA" id="ARBA00005695"/>
    </source>
</evidence>
<comment type="similarity">
    <text evidence="1">Belongs to the bacterial solute-binding protein 5 family.</text>
</comment>
<accession>A0A1G6NSN7</accession>
<dbReference type="STRING" id="1464122.SAMN05421737_11338"/>
<name>A0A1G6NSN7_9BACI</name>
<dbReference type="GO" id="GO:1904680">
    <property type="term" value="F:peptide transmembrane transporter activity"/>
    <property type="evidence" value="ECO:0007669"/>
    <property type="project" value="TreeGrafter"/>
</dbReference>
<dbReference type="InterPro" id="IPR030678">
    <property type="entry name" value="Peptide/Ni-bd"/>
</dbReference>
<dbReference type="Proteomes" id="UP000242662">
    <property type="component" value="Unassembled WGS sequence"/>
</dbReference>
<dbReference type="CDD" id="cd08499">
    <property type="entry name" value="PBP2_Ylib_like"/>
    <property type="match status" value="1"/>
</dbReference>
<dbReference type="InterPro" id="IPR039424">
    <property type="entry name" value="SBP_5"/>
</dbReference>
<dbReference type="Gene3D" id="3.90.76.10">
    <property type="entry name" value="Dipeptide-binding Protein, Domain 1"/>
    <property type="match status" value="1"/>
</dbReference>
<evidence type="ECO:0000313" key="7">
    <source>
        <dbReference type="Proteomes" id="UP000242662"/>
    </source>
</evidence>
<dbReference type="PANTHER" id="PTHR30290:SF9">
    <property type="entry name" value="OLIGOPEPTIDE-BINDING PROTEIN APPA"/>
    <property type="match status" value="1"/>
</dbReference>
<dbReference type="RefSeq" id="WP_090776632.1">
    <property type="nucleotide sequence ID" value="NZ_FMYM01000013.1"/>
</dbReference>
<evidence type="ECO:0000256" key="2">
    <source>
        <dbReference type="ARBA" id="ARBA00022448"/>
    </source>
</evidence>
<feature type="domain" description="Solute-binding protein family 5" evidence="5">
    <location>
        <begin position="80"/>
        <end position="442"/>
    </location>
</feature>